<comment type="function">
    <text evidence="10">Catalyzes the 1,3-allylic rearrangement of the homoallylic substrate isopentenyl (IPP) to its highly electrophilic allylic isomer, dimethylallyl diphosphate (DMAPP).</text>
</comment>
<protein>
    <recommendedName>
        <fullName evidence="3 10">Isopentenyl-diphosphate Delta-isomerase</fullName>
        <shortName evidence="10">IPP isomerase</shortName>
        <ecNumber evidence="3 10">5.3.3.2</ecNumber>
    </recommendedName>
    <alternativeName>
        <fullName evidence="10">IPP:DMAPP isomerase</fullName>
    </alternativeName>
    <alternativeName>
        <fullName evidence="10">Isopentenyl pyrophosphate isomerase</fullName>
    </alternativeName>
</protein>
<feature type="binding site" evidence="10">
    <location>
        <position position="67"/>
    </location>
    <ligand>
        <name>Mn(2+)</name>
        <dbReference type="ChEBI" id="CHEBI:29035"/>
    </ligand>
</feature>
<dbReference type="Proteomes" id="UP001602245">
    <property type="component" value="Unassembled WGS sequence"/>
</dbReference>
<accession>A0ABW6W7U2</accession>
<feature type="binding site" evidence="10">
    <location>
        <position position="111"/>
    </location>
    <ligand>
        <name>Mn(2+)</name>
        <dbReference type="ChEBI" id="CHEBI:29035"/>
    </ligand>
</feature>
<comment type="caution">
    <text evidence="12">The sequence shown here is derived from an EMBL/GenBank/DDBJ whole genome shotgun (WGS) entry which is preliminary data.</text>
</comment>
<dbReference type="EMBL" id="JBIAZU010000001">
    <property type="protein sequence ID" value="MFF5289369.1"/>
    <property type="molecule type" value="Genomic_DNA"/>
</dbReference>
<keyword evidence="6 10" id="KW-0460">Magnesium</keyword>
<organism evidence="12 13">
    <name type="scientific">Paractinoplanes globisporus</name>
    <dbReference type="NCBI Taxonomy" id="113565"/>
    <lineage>
        <taxon>Bacteria</taxon>
        <taxon>Bacillati</taxon>
        <taxon>Actinomycetota</taxon>
        <taxon>Actinomycetes</taxon>
        <taxon>Micromonosporales</taxon>
        <taxon>Micromonosporaceae</taxon>
        <taxon>Paractinoplanes</taxon>
    </lineage>
</organism>
<dbReference type="HAMAP" id="MF_00202">
    <property type="entry name" value="Idi"/>
    <property type="match status" value="1"/>
</dbReference>
<dbReference type="PANTHER" id="PTHR10885:SF0">
    <property type="entry name" value="ISOPENTENYL-DIPHOSPHATE DELTA-ISOMERASE"/>
    <property type="match status" value="1"/>
</dbReference>
<dbReference type="Gene3D" id="3.90.79.10">
    <property type="entry name" value="Nucleoside Triphosphate Pyrophosphohydrolase"/>
    <property type="match status" value="1"/>
</dbReference>
<evidence type="ECO:0000256" key="6">
    <source>
        <dbReference type="ARBA" id="ARBA00022842"/>
    </source>
</evidence>
<dbReference type="RefSeq" id="WP_020509707.1">
    <property type="nucleotide sequence ID" value="NZ_JBIAZU010000001.1"/>
</dbReference>
<evidence type="ECO:0000256" key="4">
    <source>
        <dbReference type="ARBA" id="ARBA00022490"/>
    </source>
</evidence>
<feature type="binding site" evidence="10">
    <location>
        <position position="30"/>
    </location>
    <ligand>
        <name>Mn(2+)</name>
        <dbReference type="ChEBI" id="CHEBI:29035"/>
    </ligand>
</feature>
<feature type="binding site" evidence="10">
    <location>
        <position position="113"/>
    </location>
    <ligand>
        <name>Mn(2+)</name>
        <dbReference type="ChEBI" id="CHEBI:29035"/>
    </ligand>
</feature>
<keyword evidence="7 10" id="KW-0464">Manganese</keyword>
<sequence>MEHVILLDESGNALGHQDKRTVHTASTPLHLAFSCYIFNADDQVLVTRRSPRKLTWPGVWTNSVCGHPQESEPMVAAVSRRAAYELGLALDEVRLLLPRFRYRAEWSGVVENEMCPVFTASVSAEPRPRPDEVDAVRWMAWPAFLREATAAGSSYSPWCQLQATLLAQLGPDRRAWPAAPSAALPPAGHALVH</sequence>
<dbReference type="GO" id="GO:0004452">
    <property type="term" value="F:isopentenyl-diphosphate delta-isomerase activity"/>
    <property type="evidence" value="ECO:0007669"/>
    <property type="project" value="UniProtKB-EC"/>
</dbReference>
<comment type="cofactor">
    <cofactor evidence="10">
        <name>Mn(2+)</name>
        <dbReference type="ChEBI" id="CHEBI:29035"/>
    </cofactor>
    <text evidence="10">Binds 1 Mn(2+) ion per subunit.</text>
</comment>
<keyword evidence="13" id="KW-1185">Reference proteome</keyword>
<evidence type="ECO:0000313" key="13">
    <source>
        <dbReference type="Proteomes" id="UP001602245"/>
    </source>
</evidence>
<keyword evidence="8 10" id="KW-0414">Isoprene biosynthesis</keyword>
<evidence type="ECO:0000256" key="7">
    <source>
        <dbReference type="ARBA" id="ARBA00023211"/>
    </source>
</evidence>
<evidence type="ECO:0000256" key="10">
    <source>
        <dbReference type="HAMAP-Rule" id="MF_00202"/>
    </source>
</evidence>
<evidence type="ECO:0000313" key="12">
    <source>
        <dbReference type="EMBL" id="MFF5289369.1"/>
    </source>
</evidence>
<evidence type="ECO:0000256" key="8">
    <source>
        <dbReference type="ARBA" id="ARBA00023229"/>
    </source>
</evidence>
<dbReference type="PANTHER" id="PTHR10885">
    <property type="entry name" value="ISOPENTENYL-DIPHOSPHATE DELTA-ISOMERASE"/>
    <property type="match status" value="1"/>
</dbReference>
<gene>
    <name evidence="10 12" type="primary">idi</name>
    <name evidence="12" type="ORF">ACFY35_08020</name>
</gene>
<dbReference type="InterPro" id="IPR015797">
    <property type="entry name" value="NUDIX_hydrolase-like_dom_sf"/>
</dbReference>
<evidence type="ECO:0000256" key="9">
    <source>
        <dbReference type="ARBA" id="ARBA00023235"/>
    </source>
</evidence>
<feature type="binding site" evidence="10">
    <location>
        <position position="85"/>
    </location>
    <ligand>
        <name>Mg(2+)</name>
        <dbReference type="ChEBI" id="CHEBI:18420"/>
    </ligand>
</feature>
<keyword evidence="4 10" id="KW-0963">Cytoplasm</keyword>
<comment type="subcellular location">
    <subcellularLocation>
        <location evidence="10">Cytoplasm</location>
    </subcellularLocation>
</comment>
<comment type="catalytic activity">
    <reaction evidence="10">
        <text>isopentenyl diphosphate = dimethylallyl diphosphate</text>
        <dbReference type="Rhea" id="RHEA:23284"/>
        <dbReference type="ChEBI" id="CHEBI:57623"/>
        <dbReference type="ChEBI" id="CHEBI:128769"/>
        <dbReference type="EC" id="5.3.3.2"/>
    </reaction>
</comment>
<dbReference type="PIRSF" id="PIRSF018427">
    <property type="entry name" value="Isopntndiph_ism"/>
    <property type="match status" value="1"/>
</dbReference>
<comment type="pathway">
    <text evidence="1 10">Isoprenoid biosynthesis; dimethylallyl diphosphate biosynthesis; dimethylallyl diphosphate from isopentenyl diphosphate: step 1/1.</text>
</comment>
<dbReference type="PROSITE" id="PS51462">
    <property type="entry name" value="NUDIX"/>
    <property type="match status" value="1"/>
</dbReference>
<proteinExistence type="inferred from homology"/>
<evidence type="ECO:0000256" key="1">
    <source>
        <dbReference type="ARBA" id="ARBA00004826"/>
    </source>
</evidence>
<feature type="active site" evidence="10">
    <location>
        <position position="113"/>
    </location>
</feature>
<feature type="domain" description="Nudix hydrolase" evidence="11">
    <location>
        <begin position="28"/>
        <end position="161"/>
    </location>
</feature>
<evidence type="ECO:0000256" key="2">
    <source>
        <dbReference type="ARBA" id="ARBA00007579"/>
    </source>
</evidence>
<feature type="binding site" evidence="10">
    <location>
        <position position="23"/>
    </location>
    <ligand>
        <name>Mn(2+)</name>
        <dbReference type="ChEBI" id="CHEBI:29035"/>
    </ligand>
</feature>
<dbReference type="InterPro" id="IPR011876">
    <property type="entry name" value="IsopentenylPP_isomerase_typ1"/>
</dbReference>
<keyword evidence="9 10" id="KW-0413">Isomerase</keyword>
<dbReference type="Pfam" id="PF00293">
    <property type="entry name" value="NUDIX"/>
    <property type="match status" value="1"/>
</dbReference>
<keyword evidence="5 10" id="KW-0479">Metal-binding</keyword>
<evidence type="ECO:0000259" key="11">
    <source>
        <dbReference type="PROSITE" id="PS51462"/>
    </source>
</evidence>
<dbReference type="CDD" id="cd02885">
    <property type="entry name" value="NUDIX_IPP_Isomerase"/>
    <property type="match status" value="1"/>
</dbReference>
<dbReference type="SUPFAM" id="SSF55811">
    <property type="entry name" value="Nudix"/>
    <property type="match status" value="1"/>
</dbReference>
<dbReference type="InterPro" id="IPR056375">
    <property type="entry name" value="Idi_bact"/>
</dbReference>
<dbReference type="NCBIfam" id="NF002995">
    <property type="entry name" value="PRK03759.1"/>
    <property type="match status" value="1"/>
</dbReference>
<dbReference type="EC" id="5.3.3.2" evidence="3 10"/>
<reference evidence="12 13" key="1">
    <citation type="submission" date="2024-10" db="EMBL/GenBank/DDBJ databases">
        <title>The Natural Products Discovery Center: Release of the First 8490 Sequenced Strains for Exploring Actinobacteria Biosynthetic Diversity.</title>
        <authorList>
            <person name="Kalkreuter E."/>
            <person name="Kautsar S.A."/>
            <person name="Yang D."/>
            <person name="Bader C.D."/>
            <person name="Teijaro C.N."/>
            <person name="Fluegel L."/>
            <person name="Davis C.M."/>
            <person name="Simpson J.R."/>
            <person name="Lauterbach L."/>
            <person name="Steele A.D."/>
            <person name="Gui C."/>
            <person name="Meng S."/>
            <person name="Li G."/>
            <person name="Viehrig K."/>
            <person name="Ye F."/>
            <person name="Su P."/>
            <person name="Kiefer A.F."/>
            <person name="Nichols A."/>
            <person name="Cepeda A.J."/>
            <person name="Yan W."/>
            <person name="Fan B."/>
            <person name="Jiang Y."/>
            <person name="Adhikari A."/>
            <person name="Zheng C.-J."/>
            <person name="Schuster L."/>
            <person name="Cowan T.M."/>
            <person name="Smanski M.J."/>
            <person name="Chevrette M.G."/>
            <person name="De Carvalho L.P.S."/>
            <person name="Shen B."/>
        </authorList>
    </citation>
    <scope>NUCLEOTIDE SEQUENCE [LARGE SCALE GENOMIC DNA]</scope>
    <source>
        <strain evidence="12 13">NPDC000087</strain>
    </source>
</reference>
<feature type="active site" evidence="10">
    <location>
        <position position="65"/>
    </location>
</feature>
<comment type="cofactor">
    <cofactor evidence="10">
        <name>Mg(2+)</name>
        <dbReference type="ChEBI" id="CHEBI:18420"/>
    </cofactor>
    <text evidence="10">Binds 1 Mg(2+) ion per subunit. The magnesium ion binds only when substrate is bound.</text>
</comment>
<dbReference type="InterPro" id="IPR000086">
    <property type="entry name" value="NUDIX_hydrolase_dom"/>
</dbReference>
<comment type="similarity">
    <text evidence="2 10">Belongs to the IPP isomerase type 1 family.</text>
</comment>
<evidence type="ECO:0000256" key="3">
    <source>
        <dbReference type="ARBA" id="ARBA00012057"/>
    </source>
</evidence>
<dbReference type="NCBIfam" id="TIGR02150">
    <property type="entry name" value="IPP_isom_1"/>
    <property type="match status" value="1"/>
</dbReference>
<name>A0ABW6W7U2_9ACTN</name>
<evidence type="ECO:0000256" key="5">
    <source>
        <dbReference type="ARBA" id="ARBA00022723"/>
    </source>
</evidence>